<name>A0AAN5DF95_9BILA</name>
<feature type="non-terminal residue" evidence="1">
    <location>
        <position position="1"/>
    </location>
</feature>
<evidence type="ECO:0000313" key="2">
    <source>
        <dbReference type="Proteomes" id="UP001328107"/>
    </source>
</evidence>
<feature type="non-terminal residue" evidence="1">
    <location>
        <position position="65"/>
    </location>
</feature>
<dbReference type="AlphaFoldDB" id="A0AAN5DF95"/>
<proteinExistence type="predicted"/>
<protein>
    <submittedName>
        <fullName evidence="1">Uncharacterized protein</fullName>
    </submittedName>
</protein>
<dbReference type="EMBL" id="BTRK01000006">
    <property type="protein sequence ID" value="GMR60729.1"/>
    <property type="molecule type" value="Genomic_DNA"/>
</dbReference>
<reference evidence="2" key="1">
    <citation type="submission" date="2022-10" db="EMBL/GenBank/DDBJ databases">
        <title>Genome assembly of Pristionchus species.</title>
        <authorList>
            <person name="Yoshida K."/>
            <person name="Sommer R.J."/>
        </authorList>
    </citation>
    <scope>NUCLEOTIDE SEQUENCE [LARGE SCALE GENOMIC DNA]</scope>
    <source>
        <strain evidence="2">RS5460</strain>
    </source>
</reference>
<gene>
    <name evidence="1" type="ORF">PMAYCL1PPCAC_30924</name>
</gene>
<keyword evidence="2" id="KW-1185">Reference proteome</keyword>
<accession>A0AAN5DF95</accession>
<comment type="caution">
    <text evidence="1">The sequence shown here is derived from an EMBL/GenBank/DDBJ whole genome shotgun (WGS) entry which is preliminary data.</text>
</comment>
<dbReference type="Proteomes" id="UP001328107">
    <property type="component" value="Unassembled WGS sequence"/>
</dbReference>
<evidence type="ECO:0000313" key="1">
    <source>
        <dbReference type="EMBL" id="GMR60729.1"/>
    </source>
</evidence>
<sequence>HFFTASKRSTITLKTISSLQLGATICTERGRPTLALHPFFTPFSTNPFSGYEAKAASSSSVHSPV</sequence>
<organism evidence="1 2">
    <name type="scientific">Pristionchus mayeri</name>
    <dbReference type="NCBI Taxonomy" id="1317129"/>
    <lineage>
        <taxon>Eukaryota</taxon>
        <taxon>Metazoa</taxon>
        <taxon>Ecdysozoa</taxon>
        <taxon>Nematoda</taxon>
        <taxon>Chromadorea</taxon>
        <taxon>Rhabditida</taxon>
        <taxon>Rhabditina</taxon>
        <taxon>Diplogasteromorpha</taxon>
        <taxon>Diplogasteroidea</taxon>
        <taxon>Neodiplogasteridae</taxon>
        <taxon>Pristionchus</taxon>
    </lineage>
</organism>